<gene>
    <name evidence="1" type="ORF">IC234_13010</name>
</gene>
<name>A0ABR8JW83_9BACT</name>
<dbReference type="Gene3D" id="2.60.40.1120">
    <property type="entry name" value="Carboxypeptidase-like, regulatory domain"/>
    <property type="match status" value="1"/>
</dbReference>
<dbReference type="SUPFAM" id="SSF49464">
    <property type="entry name" value="Carboxypeptidase regulatory domain-like"/>
    <property type="match status" value="1"/>
</dbReference>
<reference evidence="1 2" key="1">
    <citation type="submission" date="2020-09" db="EMBL/GenBank/DDBJ databases">
        <authorList>
            <person name="Kim M.K."/>
        </authorList>
    </citation>
    <scope>NUCLEOTIDE SEQUENCE [LARGE SCALE GENOMIC DNA]</scope>
    <source>
        <strain evidence="1 2">BT189</strain>
    </source>
</reference>
<dbReference type="Proteomes" id="UP000606003">
    <property type="component" value="Unassembled WGS sequence"/>
</dbReference>
<dbReference type="InterPro" id="IPR008969">
    <property type="entry name" value="CarboxyPept-like_regulatory"/>
</dbReference>
<evidence type="ECO:0000313" key="2">
    <source>
        <dbReference type="Proteomes" id="UP000606003"/>
    </source>
</evidence>
<dbReference type="RefSeq" id="WP_190925278.1">
    <property type="nucleotide sequence ID" value="NZ_JACXAC010000004.1"/>
</dbReference>
<evidence type="ECO:0000313" key="1">
    <source>
        <dbReference type="EMBL" id="MBD2723048.1"/>
    </source>
</evidence>
<organism evidence="1 2">
    <name type="scientific">Hymenobacter armeniacus</name>
    <dbReference type="NCBI Taxonomy" id="2771358"/>
    <lineage>
        <taxon>Bacteria</taxon>
        <taxon>Pseudomonadati</taxon>
        <taxon>Bacteroidota</taxon>
        <taxon>Cytophagia</taxon>
        <taxon>Cytophagales</taxon>
        <taxon>Hymenobacteraceae</taxon>
        <taxon>Hymenobacter</taxon>
    </lineage>
</organism>
<accession>A0ABR8JW83</accession>
<keyword evidence="2" id="KW-1185">Reference proteome</keyword>
<sequence length="231" mass="25282">MAHSLVSIPRPCSESWGAMTPTAQGRHCATCATEVVDFTRMSEAEILALLAARNGQHMCVRAHVTQLVSVPAGRWRRWVVTGLALLGWHPFAASATEPPQVLPVAGTSAIGANATTHRQIVIRGQVLDGDTGMPLPGMYIFINQTRYGATTDASGRFELVLDASWKPVQADSLMLRIEGRPFDFNTQEVQVDLRPVSSPLELMVKMQAREGRGHIMGKMIRPVLPVKPPRR</sequence>
<dbReference type="Pfam" id="PF13715">
    <property type="entry name" value="CarbopepD_reg_2"/>
    <property type="match status" value="1"/>
</dbReference>
<proteinExistence type="predicted"/>
<protein>
    <submittedName>
        <fullName evidence="1">Carboxypeptidase-like regulatory domain-containing protein</fullName>
    </submittedName>
</protein>
<dbReference type="EMBL" id="JACXAC010000004">
    <property type="protein sequence ID" value="MBD2723048.1"/>
    <property type="molecule type" value="Genomic_DNA"/>
</dbReference>
<comment type="caution">
    <text evidence="1">The sequence shown here is derived from an EMBL/GenBank/DDBJ whole genome shotgun (WGS) entry which is preliminary data.</text>
</comment>